<comment type="caution">
    <text evidence="8">The sequence shown here is derived from an EMBL/GenBank/DDBJ whole genome shotgun (WGS) entry which is preliminary data.</text>
</comment>
<feature type="domain" description="Cytochrome b561 bacterial/Ni-hydrogenase" evidence="7">
    <location>
        <begin position="24"/>
        <end position="213"/>
    </location>
</feature>
<sequence length="220" mass="23107">MTESGSGLSAGLSPKGQATATLPRWDPLLRLTHWGVAGVVLGNYALTKEGSSVHIALGWIGLGLLALRLIWGFVGPAEARFASFSPNPMAALRHLASLARGQAPHYPSHNPAGAMMAYALWACLAVLTVTGILMTGASPMKQAELEAAVAAGDWSAVVEEGGDGEENESPGGEALEEVHEVAANLILLLALLHVAGVAVESRVMRRNLVAPMLVPRRRRR</sequence>
<evidence type="ECO:0000259" key="7">
    <source>
        <dbReference type="Pfam" id="PF01292"/>
    </source>
</evidence>
<dbReference type="Gene3D" id="1.20.950.20">
    <property type="entry name" value="Transmembrane di-heme cytochromes, Chain C"/>
    <property type="match status" value="1"/>
</dbReference>
<dbReference type="InterPro" id="IPR051542">
    <property type="entry name" value="Hydrogenase_cytochrome"/>
</dbReference>
<dbReference type="RefSeq" id="WP_164625523.1">
    <property type="nucleotide sequence ID" value="NZ_JAAIVJ010000005.1"/>
</dbReference>
<evidence type="ECO:0000256" key="5">
    <source>
        <dbReference type="ARBA" id="ARBA00023136"/>
    </source>
</evidence>
<dbReference type="GO" id="GO:0022904">
    <property type="term" value="P:respiratory electron transport chain"/>
    <property type="evidence" value="ECO:0007669"/>
    <property type="project" value="InterPro"/>
</dbReference>
<dbReference type="Pfam" id="PF01292">
    <property type="entry name" value="Ni_hydr_CYTB"/>
    <property type="match status" value="1"/>
</dbReference>
<reference evidence="8 9" key="1">
    <citation type="submission" date="2020-02" db="EMBL/GenBank/DDBJ databases">
        <authorList>
            <person name="Chen W.-M."/>
        </authorList>
    </citation>
    <scope>NUCLEOTIDE SEQUENCE [LARGE SCALE GENOMIC DNA]</scope>
    <source>
        <strain evidence="8 9">KMS-5</strain>
    </source>
</reference>
<keyword evidence="9" id="KW-1185">Reference proteome</keyword>
<evidence type="ECO:0000256" key="4">
    <source>
        <dbReference type="ARBA" id="ARBA00022989"/>
    </source>
</evidence>
<evidence type="ECO:0000256" key="1">
    <source>
        <dbReference type="ARBA" id="ARBA00004651"/>
    </source>
</evidence>
<evidence type="ECO:0000256" key="3">
    <source>
        <dbReference type="ARBA" id="ARBA00022692"/>
    </source>
</evidence>
<dbReference type="GO" id="GO:0009055">
    <property type="term" value="F:electron transfer activity"/>
    <property type="evidence" value="ECO:0007669"/>
    <property type="project" value="InterPro"/>
</dbReference>
<dbReference type="InterPro" id="IPR011577">
    <property type="entry name" value="Cyt_b561_bac/Ni-Hgenase"/>
</dbReference>
<comment type="subcellular location">
    <subcellularLocation>
        <location evidence="1">Cell membrane</location>
        <topology evidence="1">Multi-pass membrane protein</topology>
    </subcellularLocation>
</comment>
<evidence type="ECO:0000313" key="8">
    <source>
        <dbReference type="EMBL" id="NEY90756.1"/>
    </source>
</evidence>
<keyword evidence="5 6" id="KW-0472">Membrane</keyword>
<evidence type="ECO:0000313" key="9">
    <source>
        <dbReference type="Proteomes" id="UP000477782"/>
    </source>
</evidence>
<keyword evidence="2" id="KW-1003">Cell membrane</keyword>
<dbReference type="SUPFAM" id="SSF81342">
    <property type="entry name" value="Transmembrane di-heme cytochromes"/>
    <property type="match status" value="1"/>
</dbReference>
<gene>
    <name evidence="8" type="ORF">G4Z14_10650</name>
</gene>
<feature type="transmembrane region" description="Helical" evidence="6">
    <location>
        <begin position="118"/>
        <end position="137"/>
    </location>
</feature>
<dbReference type="InterPro" id="IPR016174">
    <property type="entry name" value="Di-haem_cyt_TM"/>
</dbReference>
<evidence type="ECO:0000256" key="2">
    <source>
        <dbReference type="ARBA" id="ARBA00022475"/>
    </source>
</evidence>
<dbReference type="GO" id="GO:0005886">
    <property type="term" value="C:plasma membrane"/>
    <property type="evidence" value="ECO:0007669"/>
    <property type="project" value="UniProtKB-SubCell"/>
</dbReference>
<name>A0A6M0QTG9_9RHOB</name>
<feature type="transmembrane region" description="Helical" evidence="6">
    <location>
        <begin position="28"/>
        <end position="46"/>
    </location>
</feature>
<dbReference type="Proteomes" id="UP000477782">
    <property type="component" value="Unassembled WGS sequence"/>
</dbReference>
<accession>A0A6M0QTG9</accession>
<dbReference type="PANTHER" id="PTHR30485">
    <property type="entry name" value="NI/FE-HYDROGENASE 1 B-TYPE CYTOCHROME SUBUNIT"/>
    <property type="match status" value="1"/>
</dbReference>
<feature type="transmembrane region" description="Helical" evidence="6">
    <location>
        <begin position="52"/>
        <end position="71"/>
    </location>
</feature>
<keyword evidence="3 6" id="KW-0812">Transmembrane</keyword>
<organism evidence="8 9">
    <name type="scientific">Tabrizicola oligotrophica</name>
    <dbReference type="NCBI Taxonomy" id="2710650"/>
    <lineage>
        <taxon>Bacteria</taxon>
        <taxon>Pseudomonadati</taxon>
        <taxon>Pseudomonadota</taxon>
        <taxon>Alphaproteobacteria</taxon>
        <taxon>Rhodobacterales</taxon>
        <taxon>Paracoccaceae</taxon>
        <taxon>Tabrizicola</taxon>
    </lineage>
</organism>
<keyword evidence="4 6" id="KW-1133">Transmembrane helix</keyword>
<proteinExistence type="predicted"/>
<dbReference type="PANTHER" id="PTHR30485:SF2">
    <property type="entry name" value="BLL0597 PROTEIN"/>
    <property type="match status" value="1"/>
</dbReference>
<protein>
    <submittedName>
        <fullName evidence="8">Cytochrome B</fullName>
    </submittedName>
</protein>
<dbReference type="GO" id="GO:0020037">
    <property type="term" value="F:heme binding"/>
    <property type="evidence" value="ECO:0007669"/>
    <property type="project" value="TreeGrafter"/>
</dbReference>
<dbReference type="AlphaFoldDB" id="A0A6M0QTG9"/>
<evidence type="ECO:0000256" key="6">
    <source>
        <dbReference type="SAM" id="Phobius"/>
    </source>
</evidence>
<dbReference type="EMBL" id="JAAIVJ010000005">
    <property type="protein sequence ID" value="NEY90756.1"/>
    <property type="molecule type" value="Genomic_DNA"/>
</dbReference>